<accession>A2FH30</accession>
<dbReference type="eggNOG" id="KOG0052">
    <property type="taxonomic scope" value="Eukaryota"/>
</dbReference>
<dbReference type="Pfam" id="PF22594">
    <property type="entry name" value="GTP-eEF1A_C"/>
    <property type="match status" value="1"/>
</dbReference>
<dbReference type="GO" id="GO:0003746">
    <property type="term" value="F:translation elongation factor activity"/>
    <property type="evidence" value="ECO:0007669"/>
    <property type="project" value="UniProtKB-KW"/>
</dbReference>
<gene>
    <name evidence="7" type="ORF">TVAG_354100</name>
</gene>
<dbReference type="VEuPathDB" id="TrichDB:TVAGG3_1048880"/>
<evidence type="ECO:0000259" key="6">
    <source>
        <dbReference type="Pfam" id="PF22594"/>
    </source>
</evidence>
<dbReference type="PANTHER" id="PTHR44830:SF1">
    <property type="entry name" value="TR-TYPE G DOMAIN-CONTAINING PROTEIN"/>
    <property type="match status" value="1"/>
</dbReference>
<dbReference type="InterPro" id="IPR009000">
    <property type="entry name" value="Transl_B-barrel_sf"/>
</dbReference>
<evidence type="ECO:0000313" key="8">
    <source>
        <dbReference type="Proteomes" id="UP000001542"/>
    </source>
</evidence>
<keyword evidence="3 7" id="KW-0251">Elongation factor</keyword>
<dbReference type="VEuPathDB" id="TrichDB:TVAG_067400"/>
<reference evidence="7" key="2">
    <citation type="journal article" date="2007" name="Science">
        <title>Draft genome sequence of the sexually transmitted pathogen Trichomonas vaginalis.</title>
        <authorList>
            <person name="Carlton J.M."/>
            <person name="Hirt R.P."/>
            <person name="Silva J.C."/>
            <person name="Delcher A.L."/>
            <person name="Schatz M."/>
            <person name="Zhao Q."/>
            <person name="Wortman J.R."/>
            <person name="Bidwell S.L."/>
            <person name="Alsmark U.C.M."/>
            <person name="Besteiro S."/>
            <person name="Sicheritz-Ponten T."/>
            <person name="Noel C.J."/>
            <person name="Dacks J.B."/>
            <person name="Foster P.G."/>
            <person name="Simillion C."/>
            <person name="Van de Peer Y."/>
            <person name="Miranda-Saavedra D."/>
            <person name="Barton G.J."/>
            <person name="Westrop G.D."/>
            <person name="Mueller S."/>
            <person name="Dessi D."/>
            <person name="Fiori P.L."/>
            <person name="Ren Q."/>
            <person name="Paulsen I."/>
            <person name="Zhang H."/>
            <person name="Bastida-Corcuera F.D."/>
            <person name="Simoes-Barbosa A."/>
            <person name="Brown M.T."/>
            <person name="Hayes R.D."/>
            <person name="Mukherjee M."/>
            <person name="Okumura C.Y."/>
            <person name="Schneider R."/>
            <person name="Smith A.J."/>
            <person name="Vanacova S."/>
            <person name="Villalvazo M."/>
            <person name="Haas B.J."/>
            <person name="Pertea M."/>
            <person name="Feldblyum T.V."/>
            <person name="Utterback T.R."/>
            <person name="Shu C.L."/>
            <person name="Osoegawa K."/>
            <person name="de Jong P.J."/>
            <person name="Hrdy I."/>
            <person name="Horvathova L."/>
            <person name="Zubacova Z."/>
            <person name="Dolezal P."/>
            <person name="Malik S.B."/>
            <person name="Logsdon J.M. Jr."/>
            <person name="Henze K."/>
            <person name="Gupta A."/>
            <person name="Wang C.C."/>
            <person name="Dunne R.L."/>
            <person name="Upcroft J.A."/>
            <person name="Upcroft P."/>
            <person name="White O."/>
            <person name="Salzberg S.L."/>
            <person name="Tang P."/>
            <person name="Chiu C.-H."/>
            <person name="Lee Y.-S."/>
            <person name="Embley T.M."/>
            <person name="Coombs G.H."/>
            <person name="Mottram J.C."/>
            <person name="Tachezy J."/>
            <person name="Fraser-Liggett C.M."/>
            <person name="Johnson P.J."/>
        </authorList>
    </citation>
    <scope>NUCLEOTIDE SEQUENCE [LARGE SCALE GENOMIC DNA]</scope>
    <source>
        <strain evidence="7">G3</strain>
    </source>
</reference>
<keyword evidence="5" id="KW-0342">GTP-binding</keyword>
<evidence type="ECO:0000256" key="4">
    <source>
        <dbReference type="ARBA" id="ARBA00022917"/>
    </source>
</evidence>
<dbReference type="PANTHER" id="PTHR44830">
    <property type="entry name" value="ELONGATION FACTOR 1 ALPHA"/>
    <property type="match status" value="1"/>
</dbReference>
<dbReference type="Proteomes" id="UP000001542">
    <property type="component" value="Unassembled WGS sequence"/>
</dbReference>
<dbReference type="InterPro" id="IPR054696">
    <property type="entry name" value="GTP-eEF1A_C"/>
</dbReference>
<dbReference type="InterPro" id="IPR009001">
    <property type="entry name" value="Transl_elong_EF1A/Init_IF2_C"/>
</dbReference>
<evidence type="ECO:0000256" key="1">
    <source>
        <dbReference type="ARBA" id="ARBA00007249"/>
    </source>
</evidence>
<dbReference type="OMA" id="KEAAEXM"/>
<dbReference type="EMBL" id="DS113788">
    <property type="protein sequence ID" value="EAX95798.1"/>
    <property type="molecule type" value="Genomic_DNA"/>
</dbReference>
<keyword evidence="2" id="KW-0547">Nucleotide-binding</keyword>
<evidence type="ECO:0000313" key="7">
    <source>
        <dbReference type="EMBL" id="EAX95798.1"/>
    </source>
</evidence>
<dbReference type="STRING" id="5722.A2FH30"/>
<dbReference type="GO" id="GO:0005525">
    <property type="term" value="F:GTP binding"/>
    <property type="evidence" value="ECO:0007669"/>
    <property type="project" value="UniProtKB-KW"/>
</dbReference>
<dbReference type="InParanoid" id="A2FH30"/>
<evidence type="ECO:0000256" key="5">
    <source>
        <dbReference type="ARBA" id="ARBA00023134"/>
    </source>
</evidence>
<keyword evidence="8" id="KW-1185">Reference proteome</keyword>
<feature type="domain" description="GTP-eEF1A C-terminal" evidence="6">
    <location>
        <begin position="46"/>
        <end position="146"/>
    </location>
</feature>
<dbReference type="FunFam" id="2.40.30.10:FF:000005">
    <property type="entry name" value="Elongation factor 1-alpha"/>
    <property type="match status" value="1"/>
</dbReference>
<name>A2FH30_TRIV3</name>
<evidence type="ECO:0000256" key="2">
    <source>
        <dbReference type="ARBA" id="ARBA00022741"/>
    </source>
</evidence>
<dbReference type="CDD" id="cd03705">
    <property type="entry name" value="EF1_alpha_III"/>
    <property type="match status" value="1"/>
</dbReference>
<reference evidence="7" key="1">
    <citation type="submission" date="2006-10" db="EMBL/GenBank/DDBJ databases">
        <authorList>
            <person name="Amadeo P."/>
            <person name="Zhao Q."/>
            <person name="Wortman J."/>
            <person name="Fraser-Liggett C."/>
            <person name="Carlton J."/>
        </authorList>
    </citation>
    <scope>NUCLEOTIDE SEQUENCE</scope>
    <source>
        <strain evidence="7">G3</strain>
    </source>
</reference>
<dbReference type="Gene3D" id="2.40.30.10">
    <property type="entry name" value="Translation factors"/>
    <property type="match status" value="2"/>
</dbReference>
<dbReference type="OrthoDB" id="407705at2759"/>
<sequence length="156" mass="17367">MHHESLPEALPGDNIGFNVKNVSTADVKRGYVVGDTKRDPPVECASFTAQMIISNHPGKIHAGYQPVFDCHTAHIACKFDKLIQRIDRRHGKKATENPEYIQKDDAAIVEVVPSKPLVVESFQEYPPLGRFAIRDMKQTVAVGVIRSVNKKPNPIK</sequence>
<comment type="similarity">
    <text evidence="1">Belongs to the TRAFAC class translation factor GTPase superfamily. Classic translation factor GTPase family. EF-Tu/EF-1A subfamily.</text>
</comment>
<keyword evidence="4" id="KW-0648">Protein biosynthesis</keyword>
<dbReference type="AlphaFoldDB" id="A2FH30"/>
<proteinExistence type="inferred from homology"/>
<dbReference type="SUPFAM" id="SSF50465">
    <property type="entry name" value="EF-Tu/eEF-1alpha/eIF2-gamma C-terminal domain"/>
    <property type="match status" value="1"/>
</dbReference>
<protein>
    <submittedName>
        <fullName evidence="7">Elongation factor 1 alpha</fullName>
    </submittedName>
</protein>
<evidence type="ECO:0000256" key="3">
    <source>
        <dbReference type="ARBA" id="ARBA00022768"/>
    </source>
</evidence>
<organism evidence="7 8">
    <name type="scientific">Trichomonas vaginalis (strain ATCC PRA-98 / G3)</name>
    <dbReference type="NCBI Taxonomy" id="412133"/>
    <lineage>
        <taxon>Eukaryota</taxon>
        <taxon>Metamonada</taxon>
        <taxon>Parabasalia</taxon>
        <taxon>Trichomonadida</taxon>
        <taxon>Trichomonadidae</taxon>
        <taxon>Trichomonas</taxon>
    </lineage>
</organism>
<dbReference type="SUPFAM" id="SSF50447">
    <property type="entry name" value="Translation proteins"/>
    <property type="match status" value="1"/>
</dbReference>